<accession>A0A645BFK4</accession>
<protein>
    <recommendedName>
        <fullName evidence="2">Helix-turn-helix domain-containing protein</fullName>
    </recommendedName>
</protein>
<organism evidence="1">
    <name type="scientific">bioreactor metagenome</name>
    <dbReference type="NCBI Taxonomy" id="1076179"/>
    <lineage>
        <taxon>unclassified sequences</taxon>
        <taxon>metagenomes</taxon>
        <taxon>ecological metagenomes</taxon>
    </lineage>
</organism>
<gene>
    <name evidence="1" type="ORF">SDC9_111003</name>
</gene>
<comment type="caution">
    <text evidence="1">The sequence shown here is derived from an EMBL/GenBank/DDBJ whole genome shotgun (WGS) entry which is preliminary data.</text>
</comment>
<dbReference type="EMBL" id="VSSQ01019779">
    <property type="protein sequence ID" value="MPM64117.1"/>
    <property type="molecule type" value="Genomic_DNA"/>
</dbReference>
<evidence type="ECO:0008006" key="2">
    <source>
        <dbReference type="Google" id="ProtNLM"/>
    </source>
</evidence>
<sequence length="181" mass="20324">MMLRFHSQRTKPGSILGGLFRCQYLTTGWAGRGESRERSRRAQCSRGLRCRAKEDKPTLLASHLLKQFPNWKHPGTNLRRPHNAPLHPITGRRTCKGFAMHAALSSAAVPPPPIAPRQFQPLELEARPTVPTAQAAHYLNRRPQTLRAWACLENGPIRPVRVNGILAWPVAEIRRVLGVSQ</sequence>
<dbReference type="AlphaFoldDB" id="A0A645BFK4"/>
<reference evidence="1" key="1">
    <citation type="submission" date="2019-08" db="EMBL/GenBank/DDBJ databases">
        <authorList>
            <person name="Kucharzyk K."/>
            <person name="Murdoch R.W."/>
            <person name="Higgins S."/>
            <person name="Loffler F."/>
        </authorList>
    </citation>
    <scope>NUCLEOTIDE SEQUENCE</scope>
</reference>
<evidence type="ECO:0000313" key="1">
    <source>
        <dbReference type="EMBL" id="MPM64117.1"/>
    </source>
</evidence>
<name>A0A645BFK4_9ZZZZ</name>
<proteinExistence type="predicted"/>